<dbReference type="GO" id="GO:0030497">
    <property type="term" value="P:fatty acid elongation"/>
    <property type="evidence" value="ECO:0007669"/>
    <property type="project" value="TreeGrafter"/>
</dbReference>
<dbReference type="STRING" id="1707952.A6A03_15400"/>
<gene>
    <name evidence="5" type="ORF">A6A03_15400</name>
</gene>
<accession>A0A178MBG1</accession>
<dbReference type="OrthoDB" id="9775296at2"/>
<evidence type="ECO:0000256" key="3">
    <source>
        <dbReference type="RuleBase" id="RU000363"/>
    </source>
</evidence>
<dbReference type="Gene3D" id="3.40.50.720">
    <property type="entry name" value="NAD(P)-binding Rossmann-like Domain"/>
    <property type="match status" value="1"/>
</dbReference>
<evidence type="ECO:0000313" key="6">
    <source>
        <dbReference type="Proteomes" id="UP000078287"/>
    </source>
</evidence>
<comment type="caution">
    <text evidence="5">The sequence shown here is derived from an EMBL/GenBank/DDBJ whole genome shotgun (WGS) entry which is preliminary data.</text>
</comment>
<name>A0A178MBG1_9CHLR</name>
<dbReference type="PRINTS" id="PR00081">
    <property type="entry name" value="GDHRDH"/>
</dbReference>
<dbReference type="InterPro" id="IPR057326">
    <property type="entry name" value="KR_dom"/>
</dbReference>
<comment type="similarity">
    <text evidence="1 3">Belongs to the short-chain dehydrogenases/reductases (SDR) family.</text>
</comment>
<dbReference type="EMBL" id="LWQS01000058">
    <property type="protein sequence ID" value="OAN45214.1"/>
    <property type="molecule type" value="Genomic_DNA"/>
</dbReference>
<dbReference type="Pfam" id="PF00106">
    <property type="entry name" value="adh_short"/>
    <property type="match status" value="1"/>
</dbReference>
<dbReference type="PANTHER" id="PTHR42760:SF40">
    <property type="entry name" value="3-OXOACYL-[ACYL-CARRIER-PROTEIN] REDUCTASE, CHLOROPLASTIC"/>
    <property type="match status" value="1"/>
</dbReference>
<evidence type="ECO:0000256" key="1">
    <source>
        <dbReference type="ARBA" id="ARBA00006484"/>
    </source>
</evidence>
<keyword evidence="6" id="KW-1185">Reference proteome</keyword>
<dbReference type="PRINTS" id="PR00080">
    <property type="entry name" value="SDRFAMILY"/>
</dbReference>
<dbReference type="CDD" id="cd05233">
    <property type="entry name" value="SDR_c"/>
    <property type="match status" value="1"/>
</dbReference>
<dbReference type="FunFam" id="3.40.50.720:FF:000084">
    <property type="entry name" value="Short-chain dehydrogenase reductase"/>
    <property type="match status" value="1"/>
</dbReference>
<dbReference type="InterPro" id="IPR002347">
    <property type="entry name" value="SDR_fam"/>
</dbReference>
<organism evidence="5 6">
    <name type="scientific">Chloroflexus islandicus</name>
    <dbReference type="NCBI Taxonomy" id="1707952"/>
    <lineage>
        <taxon>Bacteria</taxon>
        <taxon>Bacillati</taxon>
        <taxon>Chloroflexota</taxon>
        <taxon>Chloroflexia</taxon>
        <taxon>Chloroflexales</taxon>
        <taxon>Chloroflexineae</taxon>
        <taxon>Chloroflexaceae</taxon>
        <taxon>Chloroflexus</taxon>
    </lineage>
</organism>
<reference evidence="5 6" key="1">
    <citation type="submission" date="2016-04" db="EMBL/GenBank/DDBJ databases">
        <title>Chloroflexus islandicus sp. nov., a thermophilic filamentous anoxygenic phototrophic bacterium from geyser Strokkur (Iceland).</title>
        <authorList>
            <person name="Gaisin V.A."/>
            <person name="Kalashnikov A.M."/>
            <person name="Sukhacheva M.V."/>
            <person name="Grouzdev D.S."/>
            <person name="Ivanov T.M."/>
            <person name="Kuznetsov B."/>
            <person name="Gorlenko V.M."/>
        </authorList>
    </citation>
    <scope>NUCLEOTIDE SEQUENCE [LARGE SCALE GENOMIC DNA]</scope>
    <source>
        <strain evidence="6">isl-2</strain>
    </source>
</reference>
<evidence type="ECO:0000256" key="2">
    <source>
        <dbReference type="ARBA" id="ARBA00023002"/>
    </source>
</evidence>
<dbReference type="RefSeq" id="WP_066788083.1">
    <property type="nucleotide sequence ID" value="NZ_LWQS01000058.1"/>
</dbReference>
<dbReference type="Proteomes" id="UP000078287">
    <property type="component" value="Unassembled WGS sequence"/>
</dbReference>
<proteinExistence type="inferred from homology"/>
<dbReference type="SUPFAM" id="SSF51735">
    <property type="entry name" value="NAD(P)-binding Rossmann-fold domains"/>
    <property type="match status" value="1"/>
</dbReference>
<dbReference type="PANTHER" id="PTHR42760">
    <property type="entry name" value="SHORT-CHAIN DEHYDROGENASES/REDUCTASES FAMILY MEMBER"/>
    <property type="match status" value="1"/>
</dbReference>
<feature type="domain" description="Ketoreductase" evidence="4">
    <location>
        <begin position="6"/>
        <end position="191"/>
    </location>
</feature>
<evidence type="ECO:0000313" key="5">
    <source>
        <dbReference type="EMBL" id="OAN45214.1"/>
    </source>
</evidence>
<dbReference type="GO" id="GO:0016616">
    <property type="term" value="F:oxidoreductase activity, acting on the CH-OH group of donors, NAD or NADP as acceptor"/>
    <property type="evidence" value="ECO:0007669"/>
    <property type="project" value="TreeGrafter"/>
</dbReference>
<sequence>MKLKGRVVIVTGASSGVGYAAARLFAREGATVIVAARRRDRLEHLVSMITTEGYNAFAIPTDITVPAQVQYLVDSTVQMLGRIDIVLNCAGNVEKIAPLEQFTDAEWQAVMDVNLNGVFYLMRAVAPYMKRQRSGTIVNLGSRVGKIGVANIAPFCAAKFALSGLSQALAQELRPYNVFVTTVFSGMIDADIAPLNPAEELRKRLMTVDDVAQALLWVCTLPPSLRVDELPIMPRTVDL</sequence>
<dbReference type="AlphaFoldDB" id="A0A178MBG1"/>
<evidence type="ECO:0000259" key="4">
    <source>
        <dbReference type="SMART" id="SM00822"/>
    </source>
</evidence>
<keyword evidence="2" id="KW-0560">Oxidoreductase</keyword>
<dbReference type="InterPro" id="IPR036291">
    <property type="entry name" value="NAD(P)-bd_dom_sf"/>
</dbReference>
<dbReference type="SMART" id="SM00822">
    <property type="entry name" value="PKS_KR"/>
    <property type="match status" value="1"/>
</dbReference>
<protein>
    <submittedName>
        <fullName evidence="5">Short-chain dehydrogenase</fullName>
    </submittedName>
</protein>